<dbReference type="EMBL" id="NAFI01000126">
    <property type="protein sequence ID" value="OSJ18651.1"/>
    <property type="molecule type" value="Genomic_DNA"/>
</dbReference>
<proteinExistence type="predicted"/>
<name>A0A1X3HGE0_9BRAD</name>
<organism evidence="1 2">
    <name type="scientific">Bradyrhizobium canariense</name>
    <dbReference type="NCBI Taxonomy" id="255045"/>
    <lineage>
        <taxon>Bacteria</taxon>
        <taxon>Pseudomonadati</taxon>
        <taxon>Pseudomonadota</taxon>
        <taxon>Alphaproteobacteria</taxon>
        <taxon>Hyphomicrobiales</taxon>
        <taxon>Nitrobacteraceae</taxon>
        <taxon>Bradyrhizobium</taxon>
    </lineage>
</organism>
<gene>
    <name evidence="1" type="ORF">BSZ18_01745</name>
</gene>
<protein>
    <submittedName>
        <fullName evidence="1">Uncharacterized protein</fullName>
    </submittedName>
</protein>
<evidence type="ECO:0000313" key="2">
    <source>
        <dbReference type="Proteomes" id="UP000193553"/>
    </source>
</evidence>
<accession>A0A1X3HGE0</accession>
<dbReference type="Proteomes" id="UP000193553">
    <property type="component" value="Unassembled WGS sequence"/>
</dbReference>
<comment type="caution">
    <text evidence="1">The sequence shown here is derived from an EMBL/GenBank/DDBJ whole genome shotgun (WGS) entry which is preliminary data.</text>
</comment>
<reference evidence="1 2" key="1">
    <citation type="submission" date="2017-03" db="EMBL/GenBank/DDBJ databases">
        <title>Whole genome sequences of fourteen strains of Bradyrhizobium canariense and one strain of Bradyrhizobium japonicum isolated from Lupinus (Papilionoideae: Genisteae) species in Algeria.</title>
        <authorList>
            <person name="Crovadore J."/>
            <person name="Chekireb D."/>
            <person name="Brachmann A."/>
            <person name="Chablais R."/>
            <person name="Cochard B."/>
            <person name="Lefort F."/>
        </authorList>
    </citation>
    <scope>NUCLEOTIDE SEQUENCE [LARGE SCALE GENOMIC DNA]</scope>
    <source>
        <strain evidence="1 2">UBMA195</strain>
    </source>
</reference>
<sequence length="89" mass="9728">MAVYGSPLPTERASVRVAALQQDRARVPAHGPRWLGTEFIRAMRCHVFTLDDWARTLELQQIECVGPGDALQSGAVPGRSLVMSLIAVE</sequence>
<dbReference type="AlphaFoldDB" id="A0A1X3HGE0"/>
<evidence type="ECO:0000313" key="1">
    <source>
        <dbReference type="EMBL" id="OSJ18651.1"/>
    </source>
</evidence>